<reference evidence="3" key="1">
    <citation type="journal article" date="2020" name="mSystems">
        <title>Genome- and Community-Level Interaction Insights into Carbon Utilization and Element Cycling Functions of Hydrothermarchaeota in Hydrothermal Sediment.</title>
        <authorList>
            <person name="Zhou Z."/>
            <person name="Liu Y."/>
            <person name="Xu W."/>
            <person name="Pan J."/>
            <person name="Luo Z.H."/>
            <person name="Li M."/>
        </authorList>
    </citation>
    <scope>NUCLEOTIDE SEQUENCE [LARGE SCALE GENOMIC DNA]</scope>
    <source>
        <strain evidence="3">SpSt-642</strain>
    </source>
</reference>
<keyword evidence="1" id="KW-0560">Oxidoreductase</keyword>
<dbReference type="PANTHER" id="PTHR42845">
    <property type="entry name" value="COENZYME F420-REDUCING HYDROGENASE, GAMMA SUBUNIT"/>
    <property type="match status" value="1"/>
</dbReference>
<evidence type="ECO:0000313" key="3">
    <source>
        <dbReference type="EMBL" id="HGM58985.1"/>
    </source>
</evidence>
<dbReference type="GO" id="GO:0051536">
    <property type="term" value="F:iron-sulfur cluster binding"/>
    <property type="evidence" value="ECO:0007669"/>
    <property type="project" value="InterPro"/>
</dbReference>
<dbReference type="PANTHER" id="PTHR42845:SF3">
    <property type="entry name" value="CYTOSOLIC NIFE-HYDROGENASE, DELTA SUBUNIT"/>
    <property type="match status" value="1"/>
</dbReference>
<dbReference type="SUPFAM" id="SSF56770">
    <property type="entry name" value="HydA/Nqo6-like"/>
    <property type="match status" value="1"/>
</dbReference>
<protein>
    <submittedName>
        <fullName evidence="3">Ni/Fe hydrogenase subunit delta</fullName>
    </submittedName>
</protein>
<evidence type="ECO:0000259" key="2">
    <source>
        <dbReference type="Pfam" id="PF01058"/>
    </source>
</evidence>
<sequence>MKIGLYKLTSCSGCILEFITVFSRNPDLLNRVELYSPLLSDEIICDKYDAVFVEGSISNLENESFVRELRNRSRFFIAIGNCSIQGGLQNNTLEYNKPVSSVVKVDYILPGCPVNTDLLLNLLFKILLNGLDIKISESLCIECKRNNITCILIDRRIPCMGPLTRSGCGALCPRIGRNCIGCNGLREDVSIREIDLFREVVVKMGFPISVFDKYIGSGRNVQ</sequence>
<accession>A0A7C4H9M6</accession>
<dbReference type="Gene3D" id="3.40.50.700">
    <property type="entry name" value="NADH:ubiquinone oxidoreductase-like, 20kDa subunit"/>
    <property type="match status" value="1"/>
</dbReference>
<organism evidence="3">
    <name type="scientific">Staphylothermus marinus</name>
    <dbReference type="NCBI Taxonomy" id="2280"/>
    <lineage>
        <taxon>Archaea</taxon>
        <taxon>Thermoproteota</taxon>
        <taxon>Thermoprotei</taxon>
        <taxon>Desulfurococcales</taxon>
        <taxon>Desulfurococcaceae</taxon>
        <taxon>Staphylothermus</taxon>
    </lineage>
</organism>
<dbReference type="GO" id="GO:0016491">
    <property type="term" value="F:oxidoreductase activity"/>
    <property type="evidence" value="ECO:0007669"/>
    <property type="project" value="UniProtKB-KW"/>
</dbReference>
<dbReference type="InterPro" id="IPR051349">
    <property type="entry name" value="Hydrogenase_assoc-protein"/>
</dbReference>
<gene>
    <name evidence="3" type="ORF">ENU14_05325</name>
</gene>
<dbReference type="InterPro" id="IPR006137">
    <property type="entry name" value="NADH_UbQ_OxRdtase-like_20kDa"/>
</dbReference>
<comment type="caution">
    <text evidence="3">The sequence shown here is derived from an EMBL/GenBank/DDBJ whole genome shotgun (WGS) entry which is preliminary data.</text>
</comment>
<dbReference type="InterPro" id="IPR037024">
    <property type="entry name" value="NiFe_Hase_small_N_sf"/>
</dbReference>
<dbReference type="AlphaFoldDB" id="A0A7C4H9M6"/>
<dbReference type="Pfam" id="PF01058">
    <property type="entry name" value="Oxidored_q6"/>
    <property type="match status" value="1"/>
</dbReference>
<evidence type="ECO:0000256" key="1">
    <source>
        <dbReference type="ARBA" id="ARBA00023002"/>
    </source>
</evidence>
<dbReference type="EMBL" id="DTBJ01000043">
    <property type="protein sequence ID" value="HGM58985.1"/>
    <property type="molecule type" value="Genomic_DNA"/>
</dbReference>
<proteinExistence type="predicted"/>
<name>A0A7C4H9M6_STAMA</name>
<feature type="domain" description="NADH:ubiquinone oxidoreductase-like 20kDa subunit" evidence="2">
    <location>
        <begin position="11"/>
        <end position="125"/>
    </location>
</feature>